<name>A0A975P5M3_9RHOB</name>
<dbReference type="SUPFAM" id="SSF49899">
    <property type="entry name" value="Concanavalin A-like lectins/glucanases"/>
    <property type="match status" value="4"/>
</dbReference>
<proteinExistence type="predicted"/>
<dbReference type="InterPro" id="IPR013320">
    <property type="entry name" value="ConA-like_dom_sf"/>
</dbReference>
<reference evidence="1" key="1">
    <citation type="submission" date="2021-06" db="EMBL/GenBank/DDBJ databases">
        <title>Direct submission.</title>
        <authorList>
            <person name="Lee C.-S."/>
            <person name="Jin L."/>
        </authorList>
    </citation>
    <scope>NUCLEOTIDE SEQUENCE</scope>
    <source>
        <strain evidence="1">Con5</strain>
    </source>
</reference>
<accession>A0A975P5M3</accession>
<evidence type="ECO:0000313" key="2">
    <source>
        <dbReference type="Proteomes" id="UP000679352"/>
    </source>
</evidence>
<gene>
    <name evidence="1" type="ORF">KM031_10510</name>
</gene>
<keyword evidence="2" id="KW-1185">Reference proteome</keyword>
<dbReference type="EMBL" id="CP076361">
    <property type="protein sequence ID" value="QWK89296.1"/>
    <property type="molecule type" value="Genomic_DNA"/>
</dbReference>
<sequence>MVFGRPVLDAAGIAKTDIWFNVLGQNTDANDTVLDWAGFTKLDITRQVREVGMSLITLDRDSHTVTPSDTPFRVVTDQKYISIIQQSARGTLIVNRYRLLSAQSGSNQKVTTYTLSPVWEVRFARSHNEDVPADKSDKPDYRDPDGKPFLEPTLELAMIDRVEDGAFDVALLPISGKDSFAWQFIVRDKAANDLRLFRFPANEAGLFDLTGKAVGDDHHILPDSRFSLKREGAADALPLTAAPRLTTYMKHEKVMQPDGSSLGVKRATRVMIVQTVTENGKTLSATLDCAVGADGRMARLSGPVSATALTPAPFDLSFDGLSELRLAAPQGSPDPRGLNGPYQIEALFAPAQKGDGTWLIGGDPTASAETAAPFLRIVEGDKLECGFGTGTVAVRATTLHQVLQPGVWSQVVLAYGGPGDAPFTLTVNGSAVPLTPCSAPANPSGAVLDRIGGASSGFKGALKSLRLLSAGTEILRLPCESVDYSTTPPVTPNLAASGITVTVQGAKLEPSTSPVDSPMSGAFHIDAGGLTFYAGLADFIAPASDFCLLEGSDGLLHLYYQAADNALSVAQFAVDAARAGFAGGWSTDWAVGASVQANDTADHPLILLHHGQPCAAWTPVAPRLLAADKAQSGFVDFVAHRVGTYMNATAITIRPSDVSPLLCDVEVKGPGDVGTELWSGLPRDIAQFQRIWNGAASDNPDDRDVISRARPYYDYSGRAPAVAAASGAGTDGAFFLFTSVPRLPLPLSALTVTSGSRADRVTLTVETANPPRWPATEVLRQVWPDVPADAQSVIDALSGKASRYDYAAVTTPGSRAYGVRISIARSDDQIGHVVIFVRNALKTFTLRISDGSSLATCKVEVCDQLLQEVPREQAAFIRALNGDDPHYAYPAGYLDGLATQIYALGNGLSADVTNTVAPVPGAALAYAGMVRVLYQGSGFDRAVIAPQARTLATVFQKAVLRFDGQDSVLRGSLMFGAVTEAMPSNGGIGRLADTRTASNGIAALRVPGVNGGWMPVTPRFSLGMTAGKTANFVQVSVDKALPQTEAMAIPGDLTVQGWLRQDEARAAANERLLTYNVTGCKDDPDMPIRLMLGAKQGPALNLVKTTFVSRSFNFDPPALTLQLYLRLPDPVVTGTILTVSEVNGGTEYLSLTLDAFGKVTLTFLSGAGKLTLPTALTPGLWGCVTATVADAGSGKVTLGLALNDKAPVTVEATNSFTGKLGALTLGSRTGQGIVAAVNGLAFWQRALSAADVANSWRYGFPDTDPMLGIRWNLAEGGGSLAANSAASGAEYDAPITNLASPGWDKDGAFKVPYAGRNDLVIASNRILKGWTNVALASRQGRALKFDGQNSGKVKEAEAFKPSGTFAVEVWVSPKVLNQKQIIAEKPGSWSLYINTLGQACLKVELQRDGANYDDPPIRFSHEVKIPVVLGQTCYVVANFTTGANADSKGTDQYAQQSYFINAAISVNGAAPITNNKADFTRQPQVRTETSEFMVAKAASGTFQYRGLLSHLRVWSRNLTPDDIARTTALRLTPVNQDGLVAGWDFEETSGTSAADLTGNHPLDLTSNQLWCIWQDVAQAQIVVNGRTSLPLPVSAADMGGYGDLQMSFGASLATTAPSLPLHGDIDDIRLFNTRLTEQQLRESMNKPLSGGEDHLAAYWRIDAGSGPVVYDMTGRGNNGRLKPDTTPPVWKPSSAPLQNEGQYVVNALGGVPDYYVAHIAGAPAVAEYAAAEKDAYGRIYSVMKRGYFYRADTGETELRTGYKVGDLDTIFVGQVQSKPTIVGYIEGGPPLPSENQTLAYWVGDGGGPARAYAGISTALYQETETKTWSFSASRSSTFNGSFNVKGGPLWKGKAETSVGLGAEAQVQVVEYEVKLGAKLTLSGDIGSTDQVAQSHSNAVSLSTSMTPSGTWEAEDAILNPTVGRRYIQNNVGIALVKSATADLYMLALKGTQTPVGYVMMPNTQIPVDTNIIDFPINPRYVKNGTLDGKVGLVNDPDYPGADLERGSYFKPVEAYAIKTRIRQQEQALKAWYDQFDADKYRLLAKYQDAKDRLAESPGFNFGENRNLRSMFNNYVWTAAGGLHREEWSTANTYTETYTGASSLKFAAGAEFAAKVTSPAGGYYIEADAMLGNTWTATATKAANTQNGFRLTCNVIPTDFLAAPILTRDATGKLLFGGYQRDAAPGKVDAYRYMSFLIAPEQANFDALSQVVEPNWLNNSTTAAAAAMREAMANPAQPWRVLYRTTYVSRVPAPFQPVKDDTDAPNITPPANLDSNSWLTRVLDQVIGKPDPTPLEIGSAIDALLGSRDSGAGILVSLVPWWTDFYAAAQTYGSAEFRELADLRANLLSYMASKYEAQAYAGH</sequence>
<dbReference type="Proteomes" id="UP000679352">
    <property type="component" value="Chromosome"/>
</dbReference>
<dbReference type="Gene3D" id="2.60.120.200">
    <property type="match status" value="3"/>
</dbReference>
<dbReference type="KEGG" id="gfu:KM031_10510"/>
<evidence type="ECO:0000313" key="1">
    <source>
        <dbReference type="EMBL" id="QWK89296.1"/>
    </source>
</evidence>
<protein>
    <submittedName>
        <fullName evidence="1">LamG domain-containing protein</fullName>
    </submittedName>
</protein>
<organism evidence="1 2">
    <name type="scientific">Gemmobacter fulvus</name>
    <dbReference type="NCBI Taxonomy" id="2840474"/>
    <lineage>
        <taxon>Bacteria</taxon>
        <taxon>Pseudomonadati</taxon>
        <taxon>Pseudomonadota</taxon>
        <taxon>Alphaproteobacteria</taxon>
        <taxon>Rhodobacterales</taxon>
        <taxon>Paracoccaceae</taxon>
        <taxon>Gemmobacter</taxon>
    </lineage>
</organism>
<dbReference type="RefSeq" id="WP_215504939.1">
    <property type="nucleotide sequence ID" value="NZ_CP076361.1"/>
</dbReference>